<feature type="region of interest" description="Disordered" evidence="1">
    <location>
        <begin position="96"/>
        <end position="116"/>
    </location>
</feature>
<gene>
    <name evidence="2" type="ORF">AAFF_G00299460</name>
</gene>
<protein>
    <submittedName>
        <fullName evidence="2">Uncharacterized protein</fullName>
    </submittedName>
</protein>
<sequence>MSFQAALRGLQEETEALLKGRQSCAQTAEHIKSQAHDTERGIREEFKRLHHFLRDEETARIAALREEEEQKSQMMTERMDTLTKYISSLSDRIGTGEEAMEGANPSSLQVGIHKLD</sequence>
<evidence type="ECO:0000313" key="2">
    <source>
        <dbReference type="EMBL" id="KAJ8371851.1"/>
    </source>
</evidence>
<evidence type="ECO:0000256" key="1">
    <source>
        <dbReference type="SAM" id="MobiDB-lite"/>
    </source>
</evidence>
<organism evidence="2 3">
    <name type="scientific">Aldrovandia affinis</name>
    <dbReference type="NCBI Taxonomy" id="143900"/>
    <lineage>
        <taxon>Eukaryota</taxon>
        <taxon>Metazoa</taxon>
        <taxon>Chordata</taxon>
        <taxon>Craniata</taxon>
        <taxon>Vertebrata</taxon>
        <taxon>Euteleostomi</taxon>
        <taxon>Actinopterygii</taxon>
        <taxon>Neopterygii</taxon>
        <taxon>Teleostei</taxon>
        <taxon>Notacanthiformes</taxon>
        <taxon>Halosauridae</taxon>
        <taxon>Aldrovandia</taxon>
    </lineage>
</organism>
<keyword evidence="3" id="KW-1185">Reference proteome</keyword>
<dbReference type="EMBL" id="JAINUG010000427">
    <property type="protein sequence ID" value="KAJ8371851.1"/>
    <property type="molecule type" value="Genomic_DNA"/>
</dbReference>
<dbReference type="Proteomes" id="UP001221898">
    <property type="component" value="Unassembled WGS sequence"/>
</dbReference>
<evidence type="ECO:0000313" key="3">
    <source>
        <dbReference type="Proteomes" id="UP001221898"/>
    </source>
</evidence>
<dbReference type="AlphaFoldDB" id="A0AAD7W0E8"/>
<name>A0AAD7W0E8_9TELE</name>
<accession>A0AAD7W0E8</accession>
<proteinExistence type="predicted"/>
<comment type="caution">
    <text evidence="2">The sequence shown here is derived from an EMBL/GenBank/DDBJ whole genome shotgun (WGS) entry which is preliminary data.</text>
</comment>
<reference evidence="2" key="1">
    <citation type="journal article" date="2023" name="Science">
        <title>Genome structures resolve the early diversification of teleost fishes.</title>
        <authorList>
            <person name="Parey E."/>
            <person name="Louis A."/>
            <person name="Montfort J."/>
            <person name="Bouchez O."/>
            <person name="Roques C."/>
            <person name="Iampietro C."/>
            <person name="Lluch J."/>
            <person name="Castinel A."/>
            <person name="Donnadieu C."/>
            <person name="Desvignes T."/>
            <person name="Floi Bucao C."/>
            <person name="Jouanno E."/>
            <person name="Wen M."/>
            <person name="Mejri S."/>
            <person name="Dirks R."/>
            <person name="Jansen H."/>
            <person name="Henkel C."/>
            <person name="Chen W.J."/>
            <person name="Zahm M."/>
            <person name="Cabau C."/>
            <person name="Klopp C."/>
            <person name="Thompson A.W."/>
            <person name="Robinson-Rechavi M."/>
            <person name="Braasch I."/>
            <person name="Lecointre G."/>
            <person name="Bobe J."/>
            <person name="Postlethwait J.H."/>
            <person name="Berthelot C."/>
            <person name="Roest Crollius H."/>
            <person name="Guiguen Y."/>
        </authorList>
    </citation>
    <scope>NUCLEOTIDE SEQUENCE</scope>
    <source>
        <strain evidence="2">NC1722</strain>
    </source>
</reference>